<feature type="domain" description="Protein kinase" evidence="8">
    <location>
        <begin position="22"/>
        <end position="289"/>
    </location>
</feature>
<evidence type="ECO:0000256" key="4">
    <source>
        <dbReference type="ARBA" id="ARBA00022777"/>
    </source>
</evidence>
<evidence type="ECO:0000313" key="10">
    <source>
        <dbReference type="Proteomes" id="UP001648503"/>
    </source>
</evidence>
<evidence type="ECO:0000256" key="6">
    <source>
        <dbReference type="PROSITE-ProRule" id="PRU10141"/>
    </source>
</evidence>
<dbReference type="PANTHER" id="PTHR24355:SF30">
    <property type="entry name" value="SERINE_THREONINE-PROTEIN KINASE 32B ISOFORM X1"/>
    <property type="match status" value="1"/>
</dbReference>
<dbReference type="PROSITE" id="PS00107">
    <property type="entry name" value="PROTEIN_KINASE_ATP"/>
    <property type="match status" value="1"/>
</dbReference>
<feature type="binding site" evidence="6">
    <location>
        <position position="61"/>
    </location>
    <ligand>
        <name>ATP</name>
        <dbReference type="ChEBI" id="CHEBI:30616"/>
    </ligand>
</feature>
<dbReference type="EMBL" id="JAFCIX010000471">
    <property type="protein sequence ID" value="KAH6589176.1"/>
    <property type="molecule type" value="Genomic_DNA"/>
</dbReference>
<dbReference type="Pfam" id="PF00069">
    <property type="entry name" value="Pkinase"/>
    <property type="match status" value="1"/>
</dbReference>
<protein>
    <recommendedName>
        <fullName evidence="8">Protein kinase domain-containing protein</fullName>
    </recommendedName>
</protein>
<keyword evidence="3 6" id="KW-0547">Nucleotide-binding</keyword>
<dbReference type="Gene3D" id="3.30.200.20">
    <property type="entry name" value="Phosphorylase Kinase, domain 1"/>
    <property type="match status" value="1"/>
</dbReference>
<keyword evidence="4" id="KW-0418">Kinase</keyword>
<gene>
    <name evidence="9" type="ORF">BASA50_010218</name>
</gene>
<keyword evidence="1" id="KW-0723">Serine/threonine-protein kinase</keyword>
<dbReference type="InterPro" id="IPR000719">
    <property type="entry name" value="Prot_kinase_dom"/>
</dbReference>
<evidence type="ECO:0000256" key="3">
    <source>
        <dbReference type="ARBA" id="ARBA00022741"/>
    </source>
</evidence>
<feature type="compositionally biased region" description="Polar residues" evidence="7">
    <location>
        <begin position="429"/>
        <end position="453"/>
    </location>
</feature>
<feature type="region of interest" description="Disordered" evidence="7">
    <location>
        <begin position="516"/>
        <end position="556"/>
    </location>
</feature>
<name>A0ABQ8EZ67_9FUNG</name>
<dbReference type="InterPro" id="IPR017441">
    <property type="entry name" value="Protein_kinase_ATP_BS"/>
</dbReference>
<reference evidence="9 10" key="1">
    <citation type="submission" date="2021-02" db="EMBL/GenBank/DDBJ databases">
        <title>Variation within the Batrachochytrium salamandrivorans European outbreak.</title>
        <authorList>
            <person name="Kelly M."/>
            <person name="Pasmans F."/>
            <person name="Shea T.P."/>
            <person name="Munoz J.F."/>
            <person name="Carranza S."/>
            <person name="Cuomo C.A."/>
            <person name="Martel A."/>
        </authorList>
    </citation>
    <scope>NUCLEOTIDE SEQUENCE [LARGE SCALE GENOMIC DNA]</scope>
    <source>
        <strain evidence="9 10">AMFP18/2</strain>
    </source>
</reference>
<feature type="compositionally biased region" description="Polar residues" evidence="7">
    <location>
        <begin position="529"/>
        <end position="556"/>
    </location>
</feature>
<evidence type="ECO:0000256" key="1">
    <source>
        <dbReference type="ARBA" id="ARBA00022527"/>
    </source>
</evidence>
<dbReference type="InterPro" id="IPR011009">
    <property type="entry name" value="Kinase-like_dom_sf"/>
</dbReference>
<organism evidence="9 10">
    <name type="scientific">Batrachochytrium salamandrivorans</name>
    <dbReference type="NCBI Taxonomy" id="1357716"/>
    <lineage>
        <taxon>Eukaryota</taxon>
        <taxon>Fungi</taxon>
        <taxon>Fungi incertae sedis</taxon>
        <taxon>Chytridiomycota</taxon>
        <taxon>Chytridiomycota incertae sedis</taxon>
        <taxon>Chytridiomycetes</taxon>
        <taxon>Rhizophydiales</taxon>
        <taxon>Rhizophydiales incertae sedis</taxon>
        <taxon>Batrachochytrium</taxon>
    </lineage>
</organism>
<proteinExistence type="predicted"/>
<sequence length="556" mass="61812">MGNHHSSSRSSVEYEDLDLSHFRMHQVIGKGGFGLVRIVEAKSTKQQYALKYINKKQCVKKDSVENVFRERLLMQELDHPFIINLCFAFQDDEYMFIGLDLALGGDLKFHILRQGGLTERTVKIYSAEIALALSYIHGKQIIHRDLKPENLLIDMEGHVRITDFNVAYSTNNKFPSSRSGTIGYMAPEMFTGKKYNYAVDWWALGVVMFECFYGMRPFRGDDDRQVTSSIKNADVAFPKEWGSRSQIKPPPSKPFMDIMYRLMHKSAASRLCGEGKDGFSCGISSNAWFSDISWSTLYERKILPDFIPDMSKSNFEAAPALEELLYDSSPLSQKRRKKKAISEHCLNQAVLSRDSLSASLSASLTDTETIPVNGDPAKLSEKERLKALERRQMKFIEDHFTVYVQGSGIGMLSKDASSRLAQQRRDVLSAQTSPSGKHPYANTTPQHVQSYPHNTHEQSTASSYTSIPPTSTIESGISNLVVSSRMTSQGSQSPGGSIFSGMAANSSTSQIASPLTGAPLLLPRDPVTSPASTHSGFETHRSSPSVNIPSRTDSIL</sequence>
<evidence type="ECO:0000256" key="7">
    <source>
        <dbReference type="SAM" id="MobiDB-lite"/>
    </source>
</evidence>
<dbReference type="SMART" id="SM00220">
    <property type="entry name" value="S_TKc"/>
    <property type="match status" value="1"/>
</dbReference>
<dbReference type="InterPro" id="IPR008271">
    <property type="entry name" value="Ser/Thr_kinase_AS"/>
</dbReference>
<dbReference type="PROSITE" id="PS50011">
    <property type="entry name" value="PROTEIN_KINASE_DOM"/>
    <property type="match status" value="1"/>
</dbReference>
<dbReference type="SUPFAM" id="SSF56112">
    <property type="entry name" value="Protein kinase-like (PK-like)"/>
    <property type="match status" value="1"/>
</dbReference>
<keyword evidence="5 6" id="KW-0067">ATP-binding</keyword>
<evidence type="ECO:0000313" key="9">
    <source>
        <dbReference type="EMBL" id="KAH6589176.1"/>
    </source>
</evidence>
<dbReference type="PROSITE" id="PS00108">
    <property type="entry name" value="PROTEIN_KINASE_ST"/>
    <property type="match status" value="1"/>
</dbReference>
<accession>A0ABQ8EZ67</accession>
<evidence type="ECO:0000256" key="5">
    <source>
        <dbReference type="ARBA" id="ARBA00022840"/>
    </source>
</evidence>
<dbReference type="Proteomes" id="UP001648503">
    <property type="component" value="Unassembled WGS sequence"/>
</dbReference>
<keyword evidence="2" id="KW-0808">Transferase</keyword>
<feature type="compositionally biased region" description="Low complexity" evidence="7">
    <location>
        <begin position="459"/>
        <end position="471"/>
    </location>
</feature>
<dbReference type="PANTHER" id="PTHR24355">
    <property type="entry name" value="G PROTEIN-COUPLED RECEPTOR KINASE/RIBOSOMAL PROTEIN S6 KINASE"/>
    <property type="match status" value="1"/>
</dbReference>
<dbReference type="Gene3D" id="1.10.510.10">
    <property type="entry name" value="Transferase(Phosphotransferase) domain 1"/>
    <property type="match status" value="1"/>
</dbReference>
<feature type="region of interest" description="Disordered" evidence="7">
    <location>
        <begin position="415"/>
        <end position="471"/>
    </location>
</feature>
<comment type="caution">
    <text evidence="9">The sequence shown here is derived from an EMBL/GenBank/DDBJ whole genome shotgun (WGS) entry which is preliminary data.</text>
</comment>
<evidence type="ECO:0000256" key="2">
    <source>
        <dbReference type="ARBA" id="ARBA00022679"/>
    </source>
</evidence>
<evidence type="ECO:0000259" key="8">
    <source>
        <dbReference type="PROSITE" id="PS50011"/>
    </source>
</evidence>
<keyword evidence="10" id="KW-1185">Reference proteome</keyword>